<dbReference type="RefSeq" id="WP_157584830.1">
    <property type="nucleotide sequence ID" value="NZ_WPIN01000003.1"/>
</dbReference>
<dbReference type="PROSITE" id="PS51257">
    <property type="entry name" value="PROKAR_LIPOPROTEIN"/>
    <property type="match status" value="1"/>
</dbReference>
<proteinExistence type="predicted"/>
<comment type="caution">
    <text evidence="2">The sequence shown here is derived from an EMBL/GenBank/DDBJ whole genome shotgun (WGS) entry which is preliminary data.</text>
</comment>
<accession>A0A7K1S9X4</accession>
<evidence type="ECO:0000256" key="1">
    <source>
        <dbReference type="SAM" id="SignalP"/>
    </source>
</evidence>
<gene>
    <name evidence="2" type="ORF">GO755_11255</name>
</gene>
<feature type="chain" id="PRO_5029562446" description="Nuclear transport factor 2 family protein" evidence="1">
    <location>
        <begin position="19"/>
        <end position="144"/>
    </location>
</feature>
<sequence>MRRSLGWILIVSAFLVLASCQHSHSNDEIEAAMNKYDRFIKSMQLDSMALLYTTDGNLGNIAHGQDSIRRFLATFKDVKVLAMSSQTTSIAIVGDSATQTGSFKQTALLTRKDTINAKGTYVAKWKWGDQHGWRLKSMITKPTP</sequence>
<keyword evidence="1" id="KW-0732">Signal</keyword>
<dbReference type="AlphaFoldDB" id="A0A7K1S9X4"/>
<evidence type="ECO:0000313" key="3">
    <source>
        <dbReference type="Proteomes" id="UP000436006"/>
    </source>
</evidence>
<feature type="signal peptide" evidence="1">
    <location>
        <begin position="1"/>
        <end position="18"/>
    </location>
</feature>
<dbReference type="SUPFAM" id="SSF54427">
    <property type="entry name" value="NTF2-like"/>
    <property type="match status" value="1"/>
</dbReference>
<organism evidence="2 3">
    <name type="scientific">Spirosoma arboris</name>
    <dbReference type="NCBI Taxonomy" id="2682092"/>
    <lineage>
        <taxon>Bacteria</taxon>
        <taxon>Pseudomonadati</taxon>
        <taxon>Bacteroidota</taxon>
        <taxon>Cytophagia</taxon>
        <taxon>Cytophagales</taxon>
        <taxon>Cytophagaceae</taxon>
        <taxon>Spirosoma</taxon>
    </lineage>
</organism>
<dbReference type="Proteomes" id="UP000436006">
    <property type="component" value="Unassembled WGS sequence"/>
</dbReference>
<evidence type="ECO:0008006" key="4">
    <source>
        <dbReference type="Google" id="ProtNLM"/>
    </source>
</evidence>
<dbReference type="Gene3D" id="3.10.450.50">
    <property type="match status" value="1"/>
</dbReference>
<reference evidence="2 3" key="1">
    <citation type="submission" date="2019-12" db="EMBL/GenBank/DDBJ databases">
        <title>Spirosoma sp. HMF4905 genome sequencing and assembly.</title>
        <authorList>
            <person name="Kang H."/>
            <person name="Cha I."/>
            <person name="Kim H."/>
            <person name="Joh K."/>
        </authorList>
    </citation>
    <scope>NUCLEOTIDE SEQUENCE [LARGE SCALE GENOMIC DNA]</scope>
    <source>
        <strain evidence="2 3">HMF4905</strain>
    </source>
</reference>
<name>A0A7K1S9X4_9BACT</name>
<protein>
    <recommendedName>
        <fullName evidence="4">Nuclear transport factor 2 family protein</fullName>
    </recommendedName>
</protein>
<dbReference type="EMBL" id="WPIN01000003">
    <property type="protein sequence ID" value="MVM30609.1"/>
    <property type="molecule type" value="Genomic_DNA"/>
</dbReference>
<dbReference type="InterPro" id="IPR032710">
    <property type="entry name" value="NTF2-like_dom_sf"/>
</dbReference>
<evidence type="ECO:0000313" key="2">
    <source>
        <dbReference type="EMBL" id="MVM30609.1"/>
    </source>
</evidence>
<keyword evidence="3" id="KW-1185">Reference proteome</keyword>